<proteinExistence type="predicted"/>
<dbReference type="RefSeq" id="WP_263545681.1">
    <property type="nucleotide sequence ID" value="NZ_JAOVZO020000017.1"/>
</dbReference>
<organism evidence="5 6">
    <name type="scientific">Tahibacter soli</name>
    <dbReference type="NCBI Taxonomy" id="2983605"/>
    <lineage>
        <taxon>Bacteria</taxon>
        <taxon>Pseudomonadati</taxon>
        <taxon>Pseudomonadota</taxon>
        <taxon>Gammaproteobacteria</taxon>
        <taxon>Lysobacterales</taxon>
        <taxon>Rhodanobacteraceae</taxon>
        <taxon>Tahibacter</taxon>
    </lineage>
</organism>
<sequence>MNLRRLLAAAALAVSAAQAHAATTVRLAPWACDTLADRILRSGFDTGEAIPTAPSNGSGGAGPGSVSLYYTIPDVGTGSQAAHLYIPPRYTPARAWPVIVVLHGAAGSAFWADQEALRARGSWQDIGYLYGAIVVAPVANGSNGSWVEPVGSSTYDYGYIASVLDDVAAQYNVDRARIYLWGFSAGGHVAHDLVMNGEAPNLDRNHVAAYAASAGRLFGAACKGLTETGCANLLAAQPRKPPFDLHLGDTDPMGAPPYDADLDIGRLQNAGWVPGDTLSYVTFSGGHDYTPAHAAQIWSFVCRFATAP</sequence>
<keyword evidence="2" id="KW-0378">Hydrolase</keyword>
<dbReference type="GO" id="GO:0016787">
    <property type="term" value="F:hydrolase activity"/>
    <property type="evidence" value="ECO:0007669"/>
    <property type="project" value="UniProtKB-KW"/>
</dbReference>
<comment type="caution">
    <text evidence="5">The sequence shown here is derived from an EMBL/GenBank/DDBJ whole genome shotgun (WGS) entry which is preliminary data.</text>
</comment>
<dbReference type="InterPro" id="IPR049492">
    <property type="entry name" value="BD-FAE-like_dom"/>
</dbReference>
<dbReference type="AlphaFoldDB" id="A0A9X3YKU4"/>
<dbReference type="InterPro" id="IPR050955">
    <property type="entry name" value="Plant_Biomass_Hydrol_Est"/>
</dbReference>
<dbReference type="PANTHER" id="PTHR43037">
    <property type="entry name" value="UNNAMED PRODUCT-RELATED"/>
    <property type="match status" value="1"/>
</dbReference>
<evidence type="ECO:0000256" key="2">
    <source>
        <dbReference type="ARBA" id="ARBA00022801"/>
    </source>
</evidence>
<dbReference type="SUPFAM" id="SSF53474">
    <property type="entry name" value="alpha/beta-Hydrolases"/>
    <property type="match status" value="1"/>
</dbReference>
<dbReference type="Pfam" id="PF20434">
    <property type="entry name" value="BD-FAE"/>
    <property type="match status" value="1"/>
</dbReference>
<keyword evidence="6" id="KW-1185">Reference proteome</keyword>
<dbReference type="EMBL" id="JAOVZO020000017">
    <property type="protein sequence ID" value="MDC8013474.1"/>
    <property type="molecule type" value="Genomic_DNA"/>
</dbReference>
<dbReference type="Gene3D" id="3.40.50.1820">
    <property type="entry name" value="alpha/beta hydrolase"/>
    <property type="match status" value="1"/>
</dbReference>
<name>A0A9X3YKU4_9GAMM</name>
<dbReference type="PANTHER" id="PTHR43037:SF5">
    <property type="entry name" value="FERULOYL ESTERASE"/>
    <property type="match status" value="1"/>
</dbReference>
<dbReference type="Proteomes" id="UP001139971">
    <property type="component" value="Unassembled WGS sequence"/>
</dbReference>
<keyword evidence="1 3" id="KW-0732">Signal</keyword>
<dbReference type="InterPro" id="IPR029058">
    <property type="entry name" value="AB_hydrolase_fold"/>
</dbReference>
<evidence type="ECO:0000256" key="3">
    <source>
        <dbReference type="SAM" id="SignalP"/>
    </source>
</evidence>
<feature type="signal peptide" evidence="3">
    <location>
        <begin position="1"/>
        <end position="21"/>
    </location>
</feature>
<protein>
    <submittedName>
        <fullName evidence="5">PHB depolymerase family esterase</fullName>
    </submittedName>
</protein>
<feature type="chain" id="PRO_5040878857" evidence="3">
    <location>
        <begin position="22"/>
        <end position="308"/>
    </location>
</feature>
<feature type="domain" description="BD-FAE-like" evidence="4">
    <location>
        <begin position="151"/>
        <end position="209"/>
    </location>
</feature>
<gene>
    <name evidence="5" type="ORF">OD750_013090</name>
</gene>
<evidence type="ECO:0000256" key="1">
    <source>
        <dbReference type="ARBA" id="ARBA00022729"/>
    </source>
</evidence>
<evidence type="ECO:0000313" key="6">
    <source>
        <dbReference type="Proteomes" id="UP001139971"/>
    </source>
</evidence>
<evidence type="ECO:0000313" key="5">
    <source>
        <dbReference type="EMBL" id="MDC8013474.1"/>
    </source>
</evidence>
<reference evidence="5" key="1">
    <citation type="submission" date="2023-02" db="EMBL/GenBank/DDBJ databases">
        <title>Tahibacter soli sp. nov. isolated from soil.</title>
        <authorList>
            <person name="Baek J.H."/>
            <person name="Lee J.K."/>
            <person name="Choi D.G."/>
            <person name="Jeon C.O."/>
        </authorList>
    </citation>
    <scope>NUCLEOTIDE SEQUENCE</scope>
    <source>
        <strain evidence="5">BL</strain>
    </source>
</reference>
<accession>A0A9X3YKU4</accession>
<evidence type="ECO:0000259" key="4">
    <source>
        <dbReference type="Pfam" id="PF20434"/>
    </source>
</evidence>